<evidence type="ECO:0000313" key="2">
    <source>
        <dbReference type="Proteomes" id="UP001059934"/>
    </source>
</evidence>
<gene>
    <name evidence="1" type="ORF">NYF23_12890</name>
</gene>
<keyword evidence="2" id="KW-1185">Reference proteome</keyword>
<evidence type="ECO:0000313" key="1">
    <source>
        <dbReference type="EMBL" id="UVW34894.1"/>
    </source>
</evidence>
<name>A0ABY5TNT4_9GAMM</name>
<dbReference type="EMBL" id="CP103416">
    <property type="protein sequence ID" value="UVW34894.1"/>
    <property type="molecule type" value="Genomic_DNA"/>
</dbReference>
<dbReference type="Proteomes" id="UP001059934">
    <property type="component" value="Chromosome"/>
</dbReference>
<protein>
    <submittedName>
        <fullName evidence="1">Uncharacterized protein</fullName>
    </submittedName>
</protein>
<sequence>MTTKDIINDKLNKLEQSLLNQDHLNNPIEFLTQLASLSKYFHLMSDEDRDYIHCAKTALEDQIEWHI</sequence>
<proteinExistence type="predicted"/>
<organism evidence="1 2">
    <name type="scientific">SAR92 clade bacterium H455</name>
    <dbReference type="NCBI Taxonomy" id="2974818"/>
    <lineage>
        <taxon>Bacteria</taxon>
        <taxon>Pseudomonadati</taxon>
        <taxon>Pseudomonadota</taxon>
        <taxon>Gammaproteobacteria</taxon>
        <taxon>Cellvibrionales</taxon>
        <taxon>Porticoccaceae</taxon>
        <taxon>SAR92 clade</taxon>
    </lineage>
</organism>
<accession>A0ABY5TNT4</accession>
<reference evidence="1" key="1">
    <citation type="submission" date="2022-08" db="EMBL/GenBank/DDBJ databases">
        <title>Catabolic pathway analysis in culturable SAR92 clade bacteria reveals their overlooked roles in DMSP degradation in coastal seas.</title>
        <authorList>
            <person name="He X."/>
            <person name="Zhang X."/>
            <person name="Zhang Y."/>
        </authorList>
    </citation>
    <scope>NUCLEOTIDE SEQUENCE</scope>
    <source>
        <strain evidence="1">H455</strain>
    </source>
</reference>